<keyword evidence="3" id="KW-1185">Reference proteome</keyword>
<dbReference type="EMBL" id="BAABME010004550">
    <property type="protein sequence ID" value="GAA0162780.1"/>
    <property type="molecule type" value="Genomic_DNA"/>
</dbReference>
<sequence length="183" mass="20412">MGSAKSESCPLGPHFKLTSKQSPEKKAEIEYMKNIPYASAVGSLIYLKGTAKVSICYGDQEAFLEGYTDMAGDIDSKRSTSGYMFTFVGRAVSWQSKLQKCATLSTMEAEYIAITEYAKELLWLKRFFKEIRDVVEEKQLFIEKVNTKDNGDDMLTKNLPKPKHEVCCTIAGLSIVQESSSSS</sequence>
<evidence type="ECO:0000313" key="3">
    <source>
        <dbReference type="Proteomes" id="UP001454036"/>
    </source>
</evidence>
<evidence type="ECO:0000313" key="2">
    <source>
        <dbReference type="EMBL" id="GAA0162780.1"/>
    </source>
</evidence>
<protein>
    <recommendedName>
        <fullName evidence="4">Retrovirus-related Pol polyprotein from transposon TNT 1-94</fullName>
    </recommendedName>
</protein>
<dbReference type="AlphaFoldDB" id="A0AAV3QGZ6"/>
<dbReference type="PANTHER" id="PTHR11439:SF467">
    <property type="entry name" value="INTEGRASE CATALYTIC DOMAIN-CONTAINING PROTEIN"/>
    <property type="match status" value="1"/>
</dbReference>
<dbReference type="PANTHER" id="PTHR11439">
    <property type="entry name" value="GAG-POL-RELATED RETROTRANSPOSON"/>
    <property type="match status" value="1"/>
</dbReference>
<organism evidence="2 3">
    <name type="scientific">Lithospermum erythrorhizon</name>
    <name type="common">Purple gromwell</name>
    <name type="synonym">Lithospermum officinale var. erythrorhizon</name>
    <dbReference type="NCBI Taxonomy" id="34254"/>
    <lineage>
        <taxon>Eukaryota</taxon>
        <taxon>Viridiplantae</taxon>
        <taxon>Streptophyta</taxon>
        <taxon>Embryophyta</taxon>
        <taxon>Tracheophyta</taxon>
        <taxon>Spermatophyta</taxon>
        <taxon>Magnoliopsida</taxon>
        <taxon>eudicotyledons</taxon>
        <taxon>Gunneridae</taxon>
        <taxon>Pentapetalae</taxon>
        <taxon>asterids</taxon>
        <taxon>lamiids</taxon>
        <taxon>Boraginales</taxon>
        <taxon>Boraginaceae</taxon>
        <taxon>Boraginoideae</taxon>
        <taxon>Lithospermeae</taxon>
        <taxon>Lithospermum</taxon>
    </lineage>
</organism>
<feature type="region of interest" description="Disordered" evidence="1">
    <location>
        <begin position="1"/>
        <end position="21"/>
    </location>
</feature>
<accession>A0AAV3QGZ6</accession>
<dbReference type="Proteomes" id="UP001454036">
    <property type="component" value="Unassembled WGS sequence"/>
</dbReference>
<comment type="caution">
    <text evidence="2">The sequence shown here is derived from an EMBL/GenBank/DDBJ whole genome shotgun (WGS) entry which is preliminary data.</text>
</comment>
<reference evidence="2 3" key="1">
    <citation type="submission" date="2024-01" db="EMBL/GenBank/DDBJ databases">
        <title>The complete chloroplast genome sequence of Lithospermum erythrorhizon: insights into the phylogenetic relationship among Boraginaceae species and the maternal lineages of purple gromwells.</title>
        <authorList>
            <person name="Okada T."/>
            <person name="Watanabe K."/>
        </authorList>
    </citation>
    <scope>NUCLEOTIDE SEQUENCE [LARGE SCALE GENOMIC DNA]</scope>
</reference>
<evidence type="ECO:0000256" key="1">
    <source>
        <dbReference type="SAM" id="MobiDB-lite"/>
    </source>
</evidence>
<name>A0AAV3QGZ6_LITER</name>
<proteinExistence type="predicted"/>
<evidence type="ECO:0008006" key="4">
    <source>
        <dbReference type="Google" id="ProtNLM"/>
    </source>
</evidence>
<dbReference type="CDD" id="cd09272">
    <property type="entry name" value="RNase_HI_RT_Ty1"/>
    <property type="match status" value="1"/>
</dbReference>
<gene>
    <name evidence="2" type="ORF">LIER_18798</name>
</gene>